<sequence>MNITIKASKYTLSSETERLIEEKLAAPLRLLGEKSENALLEIEIENAPAEGRSSEPCRLVARLIVDGQVYHAEAVKPSPESAADRVRSELEAEIRRSRGRARRLWKRGGAAIKQMLRFGR</sequence>
<reference evidence="1 2" key="1">
    <citation type="journal article" date="2016" name="Nat. Commun.">
        <title>Thousands of microbial genomes shed light on interconnected biogeochemical processes in an aquifer system.</title>
        <authorList>
            <person name="Anantharaman K."/>
            <person name="Brown C.T."/>
            <person name="Hug L.A."/>
            <person name="Sharon I."/>
            <person name="Castelle C.J."/>
            <person name="Probst A.J."/>
            <person name="Thomas B.C."/>
            <person name="Singh A."/>
            <person name="Wilkins M.J."/>
            <person name="Karaoz U."/>
            <person name="Brodie E.L."/>
            <person name="Williams K.H."/>
            <person name="Hubbard S.S."/>
            <person name="Banfield J.F."/>
        </authorList>
    </citation>
    <scope>NUCLEOTIDE SEQUENCE [LARGE SCALE GENOMIC DNA]</scope>
</reference>
<organism evidence="1 2">
    <name type="scientific">Candidatus Kaiserbacteria bacterium GWA2_50_9</name>
    <dbReference type="NCBI Taxonomy" id="1798474"/>
    <lineage>
        <taxon>Bacteria</taxon>
        <taxon>Candidatus Kaiseribacteriota</taxon>
    </lineage>
</organism>
<dbReference type="Gene3D" id="3.30.160.100">
    <property type="entry name" value="Ribosome hibernation promotion factor-like"/>
    <property type="match status" value="1"/>
</dbReference>
<proteinExistence type="predicted"/>
<protein>
    <recommendedName>
        <fullName evidence="3">Ribosomal subunit interface protein</fullName>
    </recommendedName>
</protein>
<dbReference type="STRING" id="1798474.A2118_02885"/>
<comment type="caution">
    <text evidence="1">The sequence shown here is derived from an EMBL/GenBank/DDBJ whole genome shotgun (WGS) entry which is preliminary data.</text>
</comment>
<dbReference type="InterPro" id="IPR036567">
    <property type="entry name" value="RHF-like"/>
</dbReference>
<dbReference type="Proteomes" id="UP000179014">
    <property type="component" value="Unassembled WGS sequence"/>
</dbReference>
<name>A0A1F6BV73_9BACT</name>
<evidence type="ECO:0000313" key="1">
    <source>
        <dbReference type="EMBL" id="OGG40437.1"/>
    </source>
</evidence>
<dbReference type="AlphaFoldDB" id="A0A1F6BV73"/>
<accession>A0A1F6BV73</accession>
<evidence type="ECO:0000313" key="2">
    <source>
        <dbReference type="Proteomes" id="UP000179014"/>
    </source>
</evidence>
<dbReference type="SUPFAM" id="SSF69754">
    <property type="entry name" value="Ribosome binding protein Y (YfiA homologue)"/>
    <property type="match status" value="1"/>
</dbReference>
<evidence type="ECO:0008006" key="3">
    <source>
        <dbReference type="Google" id="ProtNLM"/>
    </source>
</evidence>
<dbReference type="EMBL" id="MFKN01000032">
    <property type="protein sequence ID" value="OGG40437.1"/>
    <property type="molecule type" value="Genomic_DNA"/>
</dbReference>
<gene>
    <name evidence="1" type="ORF">A2118_02885</name>
</gene>